<dbReference type="GO" id="GO:0000978">
    <property type="term" value="F:RNA polymerase II cis-regulatory region sequence-specific DNA binding"/>
    <property type="evidence" value="ECO:0007669"/>
    <property type="project" value="InterPro"/>
</dbReference>
<accession>A0AA85ASN9</accession>
<organism evidence="8 9">
    <name type="scientific">Schistosoma mattheei</name>
    <dbReference type="NCBI Taxonomy" id="31246"/>
    <lineage>
        <taxon>Eukaryota</taxon>
        <taxon>Metazoa</taxon>
        <taxon>Spiralia</taxon>
        <taxon>Lophotrochozoa</taxon>
        <taxon>Platyhelminthes</taxon>
        <taxon>Trematoda</taxon>
        <taxon>Digenea</taxon>
        <taxon>Strigeidida</taxon>
        <taxon>Schistosomatoidea</taxon>
        <taxon>Schistosomatidae</taxon>
        <taxon>Schistosoma</taxon>
    </lineage>
</organism>
<dbReference type="GO" id="GO:0000981">
    <property type="term" value="F:DNA-binding transcription factor activity, RNA polymerase II-specific"/>
    <property type="evidence" value="ECO:0007669"/>
    <property type="project" value="TreeGrafter"/>
</dbReference>
<feature type="region of interest" description="Disordered" evidence="6">
    <location>
        <begin position="195"/>
        <end position="228"/>
    </location>
</feature>
<evidence type="ECO:0000256" key="3">
    <source>
        <dbReference type="ARBA" id="ARBA00023163"/>
    </source>
</evidence>
<dbReference type="GO" id="GO:0001708">
    <property type="term" value="P:cell fate specification"/>
    <property type="evidence" value="ECO:0007669"/>
    <property type="project" value="TreeGrafter"/>
</dbReference>
<feature type="domain" description="T-box" evidence="7">
    <location>
        <begin position="593"/>
        <end position="797"/>
    </location>
</feature>
<keyword evidence="3" id="KW-0804">Transcription</keyword>
<keyword evidence="1" id="KW-0805">Transcription regulation</keyword>
<evidence type="ECO:0000259" key="7">
    <source>
        <dbReference type="PROSITE" id="PS50252"/>
    </source>
</evidence>
<feature type="compositionally biased region" description="Low complexity" evidence="6">
    <location>
        <begin position="500"/>
        <end position="531"/>
    </location>
</feature>
<dbReference type="CDD" id="cd00182">
    <property type="entry name" value="T-box"/>
    <property type="match status" value="1"/>
</dbReference>
<dbReference type="AlphaFoldDB" id="A0AA85ASN9"/>
<reference evidence="9" key="1">
    <citation type="submission" date="2023-11" db="UniProtKB">
        <authorList>
            <consortium name="WormBaseParasite"/>
        </authorList>
    </citation>
    <scope>IDENTIFICATION</scope>
</reference>
<dbReference type="GO" id="GO:0045893">
    <property type="term" value="P:positive regulation of DNA-templated transcription"/>
    <property type="evidence" value="ECO:0007669"/>
    <property type="project" value="InterPro"/>
</dbReference>
<dbReference type="SUPFAM" id="SSF49417">
    <property type="entry name" value="p53-like transcription factors"/>
    <property type="match status" value="1"/>
</dbReference>
<dbReference type="WBParaSite" id="SMTH1_102200.1">
    <property type="protein sequence ID" value="SMTH1_102200.1"/>
    <property type="gene ID" value="SMTH1_102200"/>
</dbReference>
<evidence type="ECO:0000256" key="4">
    <source>
        <dbReference type="ARBA" id="ARBA00023242"/>
    </source>
</evidence>
<dbReference type="InterPro" id="IPR046360">
    <property type="entry name" value="T-box_DNA-bd"/>
</dbReference>
<comment type="caution">
    <text evidence="5">Lacks conserved residue(s) required for the propagation of feature annotation.</text>
</comment>
<dbReference type="Pfam" id="PF00907">
    <property type="entry name" value="T-box"/>
    <property type="match status" value="1"/>
</dbReference>
<evidence type="ECO:0000256" key="6">
    <source>
        <dbReference type="SAM" id="MobiDB-lite"/>
    </source>
</evidence>
<dbReference type="GO" id="GO:0000785">
    <property type="term" value="C:chromatin"/>
    <property type="evidence" value="ECO:0007669"/>
    <property type="project" value="TreeGrafter"/>
</dbReference>
<dbReference type="PROSITE" id="PS50252">
    <property type="entry name" value="TBOX_3"/>
    <property type="match status" value="1"/>
</dbReference>
<feature type="compositionally biased region" description="Low complexity" evidence="6">
    <location>
        <begin position="195"/>
        <end position="206"/>
    </location>
</feature>
<proteinExistence type="predicted"/>
<evidence type="ECO:0000256" key="2">
    <source>
        <dbReference type="ARBA" id="ARBA00023125"/>
    </source>
</evidence>
<evidence type="ECO:0000313" key="9">
    <source>
        <dbReference type="WBParaSite" id="SMTH1_102200.1"/>
    </source>
</evidence>
<name>A0AA85ASN9_9TREM</name>
<dbReference type="PANTHER" id="PTHR11267:SF181">
    <property type="entry name" value="OPTOMOTOR-BLIND PROTEIN"/>
    <property type="match status" value="1"/>
</dbReference>
<dbReference type="InterPro" id="IPR001699">
    <property type="entry name" value="TF_T-box"/>
</dbReference>
<evidence type="ECO:0000256" key="5">
    <source>
        <dbReference type="PROSITE-ProRule" id="PRU00201"/>
    </source>
</evidence>
<feature type="compositionally biased region" description="Basic and acidic residues" evidence="6">
    <location>
        <begin position="347"/>
        <end position="372"/>
    </location>
</feature>
<keyword evidence="2 5" id="KW-0238">DNA-binding</keyword>
<keyword evidence="4 5" id="KW-0539">Nucleus</keyword>
<protein>
    <recommendedName>
        <fullName evidence="7">T-box domain-containing protein</fullName>
    </recommendedName>
</protein>
<feature type="compositionally biased region" description="Pro residues" evidence="6">
    <location>
        <begin position="207"/>
        <end position="223"/>
    </location>
</feature>
<dbReference type="PRINTS" id="PR00937">
    <property type="entry name" value="TBOX"/>
</dbReference>
<evidence type="ECO:0000313" key="8">
    <source>
        <dbReference type="Proteomes" id="UP000050791"/>
    </source>
</evidence>
<dbReference type="SMART" id="SM00425">
    <property type="entry name" value="TBOX"/>
    <property type="match status" value="1"/>
</dbReference>
<sequence length="858" mass="100637">MEFHYPSAYSTPTTLNNLQLNNHEKIISLQNMNDPFNMSTNSLHYNLRHVPSCSSELQYSHSIKQYEVQEVEEAEDEEKEEEQVEVEVKVKDHEEHETMKQFDVFDISPQLNFGESSSSIETFNNLSSYFNPSNEYNTHIDWLSQLSQTTTTTAIATTTNCESILTNSNCISPSWKHNEYVHYSYTNCSTDMNIPQQQERQSQQQQQPPPLLPPPPLPSPPPQQQQIENQQIEQKTFQEFHNVQYNQLDEMLYQYPIHNSFYDHIIEPYDTIEMTKNIQSIQKGFNIDPYNTSYHTPIQSLDTTYINNNNNIINNQYNNDNNILMKLHQQITPIHHNDQSITYPLTYDDHDPDHDRDHNDHSDHDHHNEKLPVDTTSPKTQYYLINKTKNQYFNCQLCSLENSYPLITRSQSNFNQFNWENNPQTIINNQFNSIYEENINDNQYFQEHSTQILNGSYLPSYNQYINIYDNHNHEQKRKQYKKHINHETINYKNRLKSILPQQQQQQQQRSSSSPSSRQQQQQQPSKATTTTTTKLTKLFHITHEQLSSLLPFITCNEIHEILNQFNPPNTMAQFQTICINNKDNNNHHIYFQLKEQKIWSDIYLHNTEMIATNTGRRIFPSLSVYVFGLNPNDQYIFLLDMLLIQPHIFKHQGDRWIISSQSEVLNNSHTLEGKYYIQEESPKTGAYWMESGVNFTRVKITNTKEIKSYKNMIHVNSMHYYIPRISVVRLNHLMDNQSNYYHPTSSSSGISNQSNQLELIGSYIIPGTQFYTVTAYQNPDVIRIKINNNPFAKGFRNRQDTDEFNDLAVLSVMNSRNKYMTTITPTTTSSSSSTSLSVSSINFSKKTHINYSNENYQC</sequence>
<dbReference type="Gene3D" id="2.60.40.820">
    <property type="entry name" value="Transcription factor, T-box"/>
    <property type="match status" value="1"/>
</dbReference>
<dbReference type="InterPro" id="IPR036960">
    <property type="entry name" value="T-box_sf"/>
</dbReference>
<dbReference type="Proteomes" id="UP000050791">
    <property type="component" value="Unassembled WGS sequence"/>
</dbReference>
<comment type="subcellular location">
    <subcellularLocation>
        <location evidence="5">Nucleus</location>
    </subcellularLocation>
</comment>
<evidence type="ECO:0000256" key="1">
    <source>
        <dbReference type="ARBA" id="ARBA00023015"/>
    </source>
</evidence>
<dbReference type="GO" id="GO:0005634">
    <property type="term" value="C:nucleus"/>
    <property type="evidence" value="ECO:0007669"/>
    <property type="project" value="UniProtKB-SubCell"/>
</dbReference>
<feature type="region of interest" description="Disordered" evidence="6">
    <location>
        <begin position="344"/>
        <end position="375"/>
    </location>
</feature>
<dbReference type="InterPro" id="IPR008967">
    <property type="entry name" value="p53-like_TF_DNA-bd_sf"/>
</dbReference>
<feature type="region of interest" description="Disordered" evidence="6">
    <location>
        <begin position="499"/>
        <end position="531"/>
    </location>
</feature>
<dbReference type="PANTHER" id="PTHR11267">
    <property type="entry name" value="T-BOX PROTEIN-RELATED"/>
    <property type="match status" value="1"/>
</dbReference>